<evidence type="ECO:0000256" key="1">
    <source>
        <dbReference type="ARBA" id="ARBA00004162"/>
    </source>
</evidence>
<evidence type="ECO:0000256" key="10">
    <source>
        <dbReference type="ARBA" id="ARBA00023303"/>
    </source>
</evidence>
<dbReference type="Gene3D" id="3.80.10.10">
    <property type="entry name" value="Ribonuclease Inhibitor"/>
    <property type="match status" value="2"/>
</dbReference>
<keyword evidence="9" id="KW-1015">Disulfide bond</keyword>
<dbReference type="EMBL" id="AMQN01004976">
    <property type="status" value="NOT_ANNOTATED_CDS"/>
    <property type="molecule type" value="Genomic_DNA"/>
</dbReference>
<reference evidence="13" key="3">
    <citation type="submission" date="2015-06" db="UniProtKB">
        <authorList>
            <consortium name="EnsemblMetazoa"/>
        </authorList>
    </citation>
    <scope>IDENTIFICATION</scope>
</reference>
<dbReference type="PANTHER" id="PTHR46473:SF10">
    <property type="entry name" value="LD45603P-RELATED"/>
    <property type="match status" value="1"/>
</dbReference>
<keyword evidence="8" id="KW-0472">Membrane</keyword>
<dbReference type="InterPro" id="IPR051432">
    <property type="entry name" value="KCNMA1_auxiliary"/>
</dbReference>
<keyword evidence="10" id="KW-0407">Ion channel</keyword>
<keyword evidence="2" id="KW-0813">Transport</keyword>
<protein>
    <recommendedName>
        <fullName evidence="15">Receptor L-domain domain-containing protein</fullName>
    </recommendedName>
</protein>
<name>R7V657_CAPTE</name>
<evidence type="ECO:0000256" key="5">
    <source>
        <dbReference type="ARBA" id="ARBA00022729"/>
    </source>
</evidence>
<gene>
    <name evidence="12" type="ORF">CAPTEDRAFT_197058</name>
</gene>
<evidence type="ECO:0000256" key="9">
    <source>
        <dbReference type="ARBA" id="ARBA00023157"/>
    </source>
</evidence>
<keyword evidence="4" id="KW-0812">Transmembrane</keyword>
<keyword evidence="6" id="KW-1133">Transmembrane helix</keyword>
<evidence type="ECO:0000313" key="13">
    <source>
        <dbReference type="EnsemblMetazoa" id="CapteP197058"/>
    </source>
</evidence>
<dbReference type="GO" id="GO:0034220">
    <property type="term" value="P:monoatomic ion transmembrane transport"/>
    <property type="evidence" value="ECO:0007669"/>
    <property type="project" value="UniProtKB-KW"/>
</dbReference>
<dbReference type="Proteomes" id="UP000014760">
    <property type="component" value="Unassembled WGS sequence"/>
</dbReference>
<dbReference type="SUPFAM" id="SSF52058">
    <property type="entry name" value="L domain-like"/>
    <property type="match status" value="1"/>
</dbReference>
<dbReference type="EnsemblMetazoa" id="CapteT197058">
    <property type="protein sequence ID" value="CapteP197058"/>
    <property type="gene ID" value="CapteG197058"/>
</dbReference>
<organism evidence="12">
    <name type="scientific">Capitella teleta</name>
    <name type="common">Polychaete worm</name>
    <dbReference type="NCBI Taxonomy" id="283909"/>
    <lineage>
        <taxon>Eukaryota</taxon>
        <taxon>Metazoa</taxon>
        <taxon>Spiralia</taxon>
        <taxon>Lophotrochozoa</taxon>
        <taxon>Annelida</taxon>
        <taxon>Polychaeta</taxon>
        <taxon>Sedentaria</taxon>
        <taxon>Scolecida</taxon>
        <taxon>Capitellidae</taxon>
        <taxon>Capitella</taxon>
    </lineage>
</organism>
<dbReference type="HOGENOM" id="CLU_664388_0_0_1"/>
<keyword evidence="7" id="KW-0406">Ion transport</keyword>
<accession>R7V657</accession>
<sequence>MDFPVRVLVCVLLITCFYHVYASCPDECVCLPTTDVQSGAEGYIVSCIDLTELPVPWPEDIKPVTEFYLSELSIDELPEGLFKDMDSVRRITIRFSKIGSLGASAFKSLSGLSPDSVLMLSFNDIGVVSSNAFNDLKNFASIQITGGSIDVIQENAFTDIDTGSLIFSGVNIGVIEANAISSISFHRDFSLPSALKSLPEEVLLRIPSLNSTGPAGCEDRSIKDSNTSFISLVSNTISSMESKSFSGIHDASLIVAYGNTIGLVSQFIFGESTDAYAVSFTNNAIEAMDDHAFGGLAATEKLVLFGNEISCYDPEALVGIEAVDVINQDNTFHPVDLNDNRTFCQLILATPEPTTVEVTTIDMTTVDMTTVDMTTVDMTTAEMTTENKVVDGSDRLGFTLWLLAIVLLVHKFLQ</sequence>
<comment type="subcellular location">
    <subcellularLocation>
        <location evidence="1">Cell membrane</location>
        <topology evidence="1">Single-pass membrane protein</topology>
    </subcellularLocation>
</comment>
<reference evidence="12 14" key="2">
    <citation type="journal article" date="2013" name="Nature">
        <title>Insights into bilaterian evolution from three spiralian genomes.</title>
        <authorList>
            <person name="Simakov O."/>
            <person name="Marletaz F."/>
            <person name="Cho S.J."/>
            <person name="Edsinger-Gonzales E."/>
            <person name="Havlak P."/>
            <person name="Hellsten U."/>
            <person name="Kuo D.H."/>
            <person name="Larsson T."/>
            <person name="Lv J."/>
            <person name="Arendt D."/>
            <person name="Savage R."/>
            <person name="Osoegawa K."/>
            <person name="de Jong P."/>
            <person name="Grimwood J."/>
            <person name="Chapman J.A."/>
            <person name="Shapiro H."/>
            <person name="Aerts A."/>
            <person name="Otillar R.P."/>
            <person name="Terry A.Y."/>
            <person name="Boore J.L."/>
            <person name="Grigoriev I.V."/>
            <person name="Lindberg D.R."/>
            <person name="Seaver E.C."/>
            <person name="Weisblat D.A."/>
            <person name="Putnam N.H."/>
            <person name="Rokhsar D.S."/>
        </authorList>
    </citation>
    <scope>NUCLEOTIDE SEQUENCE</scope>
    <source>
        <strain evidence="12 14">I ESC-2004</strain>
    </source>
</reference>
<evidence type="ECO:0000313" key="14">
    <source>
        <dbReference type="Proteomes" id="UP000014760"/>
    </source>
</evidence>
<dbReference type="AlphaFoldDB" id="R7V657"/>
<keyword evidence="5 11" id="KW-0732">Signal</keyword>
<evidence type="ECO:0000256" key="6">
    <source>
        <dbReference type="ARBA" id="ARBA00022989"/>
    </source>
</evidence>
<dbReference type="OMA" id="HMIEANV"/>
<proteinExistence type="predicted"/>
<evidence type="ECO:0000256" key="3">
    <source>
        <dbReference type="ARBA" id="ARBA00022475"/>
    </source>
</evidence>
<evidence type="ECO:0000256" key="7">
    <source>
        <dbReference type="ARBA" id="ARBA00023065"/>
    </source>
</evidence>
<keyword evidence="14" id="KW-1185">Reference proteome</keyword>
<dbReference type="PANTHER" id="PTHR46473">
    <property type="entry name" value="GH08155P"/>
    <property type="match status" value="1"/>
</dbReference>
<feature type="signal peptide" evidence="11">
    <location>
        <begin position="1"/>
        <end position="22"/>
    </location>
</feature>
<evidence type="ECO:0000256" key="8">
    <source>
        <dbReference type="ARBA" id="ARBA00023136"/>
    </source>
</evidence>
<evidence type="ECO:0000256" key="4">
    <source>
        <dbReference type="ARBA" id="ARBA00022692"/>
    </source>
</evidence>
<reference evidence="14" key="1">
    <citation type="submission" date="2012-12" db="EMBL/GenBank/DDBJ databases">
        <authorList>
            <person name="Hellsten U."/>
            <person name="Grimwood J."/>
            <person name="Chapman J.A."/>
            <person name="Shapiro H."/>
            <person name="Aerts A."/>
            <person name="Otillar R.P."/>
            <person name="Terry A.Y."/>
            <person name="Boore J.L."/>
            <person name="Simakov O."/>
            <person name="Marletaz F."/>
            <person name="Cho S.-J."/>
            <person name="Edsinger-Gonzales E."/>
            <person name="Havlak P."/>
            <person name="Kuo D.-H."/>
            <person name="Larsson T."/>
            <person name="Lv J."/>
            <person name="Arendt D."/>
            <person name="Savage R."/>
            <person name="Osoegawa K."/>
            <person name="de Jong P."/>
            <person name="Lindberg D.R."/>
            <person name="Seaver E.C."/>
            <person name="Weisblat D.A."/>
            <person name="Putnam N.H."/>
            <person name="Grigoriev I.V."/>
            <person name="Rokhsar D.S."/>
        </authorList>
    </citation>
    <scope>NUCLEOTIDE SEQUENCE</scope>
    <source>
        <strain evidence="14">I ESC-2004</strain>
    </source>
</reference>
<evidence type="ECO:0000256" key="2">
    <source>
        <dbReference type="ARBA" id="ARBA00022448"/>
    </source>
</evidence>
<dbReference type="InterPro" id="IPR032675">
    <property type="entry name" value="LRR_dom_sf"/>
</dbReference>
<keyword evidence="3" id="KW-1003">Cell membrane</keyword>
<dbReference type="EMBL" id="KB294813">
    <property type="protein sequence ID" value="ELU14064.1"/>
    <property type="molecule type" value="Genomic_DNA"/>
</dbReference>
<evidence type="ECO:0000256" key="11">
    <source>
        <dbReference type="SAM" id="SignalP"/>
    </source>
</evidence>
<dbReference type="GO" id="GO:0005886">
    <property type="term" value="C:plasma membrane"/>
    <property type="evidence" value="ECO:0007669"/>
    <property type="project" value="UniProtKB-SubCell"/>
</dbReference>
<feature type="chain" id="PRO_5008788728" description="Receptor L-domain domain-containing protein" evidence="11">
    <location>
        <begin position="23"/>
        <end position="414"/>
    </location>
</feature>
<evidence type="ECO:0000313" key="12">
    <source>
        <dbReference type="EMBL" id="ELU14064.1"/>
    </source>
</evidence>
<evidence type="ECO:0008006" key="15">
    <source>
        <dbReference type="Google" id="ProtNLM"/>
    </source>
</evidence>
<dbReference type="STRING" id="283909.R7V657"/>